<dbReference type="SFLD" id="SFLDG01084">
    <property type="entry name" value="Uncharacterised_Radical_SAM_Su"/>
    <property type="match status" value="1"/>
</dbReference>
<dbReference type="KEGG" id="mff:MFFC18_06260"/>
<keyword evidence="2" id="KW-0408">Iron</keyword>
<accession>A0A5B9P6G9</accession>
<reference evidence="5 6" key="1">
    <citation type="submission" date="2019-08" db="EMBL/GenBank/DDBJ databases">
        <title>Deep-cultivation of Planctomycetes and their phenomic and genomic characterization uncovers novel biology.</title>
        <authorList>
            <person name="Wiegand S."/>
            <person name="Jogler M."/>
            <person name="Boedeker C."/>
            <person name="Pinto D."/>
            <person name="Vollmers J."/>
            <person name="Rivas-Marin E."/>
            <person name="Kohn T."/>
            <person name="Peeters S.H."/>
            <person name="Heuer A."/>
            <person name="Rast P."/>
            <person name="Oberbeckmann S."/>
            <person name="Bunk B."/>
            <person name="Jeske O."/>
            <person name="Meyerdierks A."/>
            <person name="Storesund J.E."/>
            <person name="Kallscheuer N."/>
            <person name="Luecker S."/>
            <person name="Lage O.M."/>
            <person name="Pohl T."/>
            <person name="Merkel B.J."/>
            <person name="Hornburger P."/>
            <person name="Mueller R.-W."/>
            <person name="Bruemmer F."/>
            <person name="Labrenz M."/>
            <person name="Spormann A.M."/>
            <person name="Op den Camp H."/>
            <person name="Overmann J."/>
            <person name="Amann R."/>
            <person name="Jetten M.S.M."/>
            <person name="Mascher T."/>
            <person name="Medema M.H."/>
            <person name="Devos D.P."/>
            <person name="Kaster A.-K."/>
            <person name="Ovreas L."/>
            <person name="Rohde M."/>
            <person name="Galperin M.Y."/>
            <person name="Jogler C."/>
        </authorList>
    </citation>
    <scope>NUCLEOTIDE SEQUENCE [LARGE SCALE GENOMIC DNA]</scope>
    <source>
        <strain evidence="5 6">FC18</strain>
    </source>
</reference>
<keyword evidence="1" id="KW-0479">Metal-binding</keyword>
<dbReference type="CDD" id="cd01335">
    <property type="entry name" value="Radical_SAM"/>
    <property type="match status" value="1"/>
</dbReference>
<keyword evidence="3" id="KW-0411">Iron-sulfur</keyword>
<dbReference type="InterPro" id="IPR007197">
    <property type="entry name" value="rSAM"/>
</dbReference>
<keyword evidence="6" id="KW-1185">Reference proteome</keyword>
<organism evidence="5 6">
    <name type="scientific">Mariniblastus fucicola</name>
    <dbReference type="NCBI Taxonomy" id="980251"/>
    <lineage>
        <taxon>Bacteria</taxon>
        <taxon>Pseudomonadati</taxon>
        <taxon>Planctomycetota</taxon>
        <taxon>Planctomycetia</taxon>
        <taxon>Pirellulales</taxon>
        <taxon>Pirellulaceae</taxon>
        <taxon>Mariniblastus</taxon>
    </lineage>
</organism>
<name>A0A5B9P6G9_9BACT</name>
<sequence>MSHEKPNQKIAGRGSSLRIVSRFESVSRVDDEEVIDDPEYMESLGAKVNTEYFEDSSSSVVSENSSPDIPFRYSLNPYRGCSHGCSYCYARPTHEYLGFGPGLDFESRIVIKPNAAQLFRNWLVEGHRKGREVDPVMMSGVTDCYQTCEKQFELTRQCLEVARDFRYPVSLITKNALIRRDLDLIEELASMNLVSVAISVTSLDQSLTRIMEPRTSAPAARLDAIRQIAATGCPVMVMVAPIIPGINEQEIPGVLKAAAEAGATRAGYVSLRLPLTVEPVFLDWLLQHFPDRKEKVVERIRTMRDGKMNSSAFGERMTGNGVWADQTRQLMTTFCKRYGLDCGVSYGKPTERPTLRTDLFRVVESDGRVQRELF</sequence>
<evidence type="ECO:0000259" key="4">
    <source>
        <dbReference type="PROSITE" id="PS51918"/>
    </source>
</evidence>
<evidence type="ECO:0000313" key="6">
    <source>
        <dbReference type="Proteomes" id="UP000322214"/>
    </source>
</evidence>
<dbReference type="RefSeq" id="WP_075085283.1">
    <property type="nucleotide sequence ID" value="NZ_CP042912.1"/>
</dbReference>
<proteinExistence type="predicted"/>
<dbReference type="SMART" id="SM00729">
    <property type="entry name" value="Elp3"/>
    <property type="match status" value="1"/>
</dbReference>
<dbReference type="GO" id="GO:0051536">
    <property type="term" value="F:iron-sulfur cluster binding"/>
    <property type="evidence" value="ECO:0007669"/>
    <property type="project" value="UniProtKB-KW"/>
</dbReference>
<gene>
    <name evidence="5" type="ORF">MFFC18_06260</name>
</gene>
<dbReference type="GO" id="GO:0003824">
    <property type="term" value="F:catalytic activity"/>
    <property type="evidence" value="ECO:0007669"/>
    <property type="project" value="InterPro"/>
</dbReference>
<dbReference type="Gene3D" id="3.80.30.30">
    <property type="match status" value="1"/>
</dbReference>
<evidence type="ECO:0000256" key="1">
    <source>
        <dbReference type="ARBA" id="ARBA00022723"/>
    </source>
</evidence>
<evidence type="ECO:0000256" key="2">
    <source>
        <dbReference type="ARBA" id="ARBA00023004"/>
    </source>
</evidence>
<dbReference type="Pfam" id="PF04055">
    <property type="entry name" value="Radical_SAM"/>
    <property type="match status" value="1"/>
</dbReference>
<dbReference type="Proteomes" id="UP000322214">
    <property type="component" value="Chromosome"/>
</dbReference>
<dbReference type="SUPFAM" id="SSF102114">
    <property type="entry name" value="Radical SAM enzymes"/>
    <property type="match status" value="1"/>
</dbReference>
<dbReference type="InterPro" id="IPR006638">
    <property type="entry name" value="Elp3/MiaA/NifB-like_rSAM"/>
</dbReference>
<dbReference type="AlphaFoldDB" id="A0A5B9P6G9"/>
<evidence type="ECO:0000313" key="5">
    <source>
        <dbReference type="EMBL" id="QEG20775.1"/>
    </source>
</evidence>
<dbReference type="PANTHER" id="PTHR43432">
    <property type="entry name" value="SLR0285 PROTEIN"/>
    <property type="match status" value="1"/>
</dbReference>
<dbReference type="InterPro" id="IPR058240">
    <property type="entry name" value="rSAM_sf"/>
</dbReference>
<dbReference type="NCBIfam" id="NF033668">
    <property type="entry name" value="rSAM_PA0069"/>
    <property type="match status" value="1"/>
</dbReference>
<dbReference type="PANTHER" id="PTHR43432:SF3">
    <property type="entry name" value="SLR0285 PROTEIN"/>
    <property type="match status" value="1"/>
</dbReference>
<dbReference type="OrthoDB" id="9785699at2"/>
<dbReference type="EMBL" id="CP042912">
    <property type="protein sequence ID" value="QEG20775.1"/>
    <property type="molecule type" value="Genomic_DNA"/>
</dbReference>
<dbReference type="GO" id="GO:0046872">
    <property type="term" value="F:metal ion binding"/>
    <property type="evidence" value="ECO:0007669"/>
    <property type="project" value="UniProtKB-KW"/>
</dbReference>
<dbReference type="PROSITE" id="PS51918">
    <property type="entry name" value="RADICAL_SAM"/>
    <property type="match status" value="1"/>
</dbReference>
<evidence type="ECO:0000256" key="3">
    <source>
        <dbReference type="ARBA" id="ARBA00023014"/>
    </source>
</evidence>
<dbReference type="InterPro" id="IPR040086">
    <property type="entry name" value="MJ0683-like"/>
</dbReference>
<dbReference type="SFLD" id="SFLDS00029">
    <property type="entry name" value="Radical_SAM"/>
    <property type="match status" value="1"/>
</dbReference>
<protein>
    <submittedName>
        <fullName evidence="5">Radical SAM superfamily protein</fullName>
    </submittedName>
</protein>
<dbReference type="STRING" id="980251.GCA_001642875_03075"/>
<feature type="domain" description="Radical SAM core" evidence="4">
    <location>
        <begin position="67"/>
        <end position="312"/>
    </location>
</feature>